<gene>
    <name evidence="1" type="ORF">H9753_01970</name>
</gene>
<dbReference type="AlphaFoldDB" id="A0A9D2PM58"/>
<protein>
    <submittedName>
        <fullName evidence="1">Uncharacterized protein</fullName>
    </submittedName>
</protein>
<evidence type="ECO:0000313" key="2">
    <source>
        <dbReference type="Proteomes" id="UP000823886"/>
    </source>
</evidence>
<name>A0A9D2PM58_9FIRM</name>
<dbReference type="Proteomes" id="UP000823886">
    <property type="component" value="Unassembled WGS sequence"/>
</dbReference>
<dbReference type="EMBL" id="DWVZ01000025">
    <property type="protein sequence ID" value="HJC62375.1"/>
    <property type="molecule type" value="Genomic_DNA"/>
</dbReference>
<reference evidence="1" key="2">
    <citation type="submission" date="2021-04" db="EMBL/GenBank/DDBJ databases">
        <authorList>
            <person name="Gilroy R."/>
        </authorList>
    </citation>
    <scope>NUCLEOTIDE SEQUENCE</scope>
    <source>
        <strain evidence="1">ChiBcec2-3848</strain>
    </source>
</reference>
<dbReference type="InterPro" id="IPR043779">
    <property type="entry name" value="DUF5721"/>
</dbReference>
<accession>A0A9D2PM58</accession>
<organism evidence="1 2">
    <name type="scientific">Candidatus Blautia merdavium</name>
    <dbReference type="NCBI Taxonomy" id="2838494"/>
    <lineage>
        <taxon>Bacteria</taxon>
        <taxon>Bacillati</taxon>
        <taxon>Bacillota</taxon>
        <taxon>Clostridia</taxon>
        <taxon>Lachnospirales</taxon>
        <taxon>Lachnospiraceae</taxon>
        <taxon>Blautia</taxon>
    </lineage>
</organism>
<sequence length="167" mass="19321">MIALKIQDIKDFMSKLLIGTSFDTFWLSEASVTTSVTYTIDGSLHPEFFDTTENEVLAGEHRSYALWRDMKPFCFSIMKGKKTPLHFKIVFLLSRKNTEKLLANSRLPYTCEDVFGLFVNFQYDGSHLTCTTGSSLKTFTLDKSLDRVWDEMIQKFFRQQQIACEPI</sequence>
<reference evidence="1" key="1">
    <citation type="journal article" date="2021" name="PeerJ">
        <title>Extensive microbial diversity within the chicken gut microbiome revealed by metagenomics and culture.</title>
        <authorList>
            <person name="Gilroy R."/>
            <person name="Ravi A."/>
            <person name="Getino M."/>
            <person name="Pursley I."/>
            <person name="Horton D.L."/>
            <person name="Alikhan N.F."/>
            <person name="Baker D."/>
            <person name="Gharbi K."/>
            <person name="Hall N."/>
            <person name="Watson M."/>
            <person name="Adriaenssens E.M."/>
            <person name="Foster-Nyarko E."/>
            <person name="Jarju S."/>
            <person name="Secka A."/>
            <person name="Antonio M."/>
            <person name="Oren A."/>
            <person name="Chaudhuri R.R."/>
            <person name="La Ragione R."/>
            <person name="Hildebrand F."/>
            <person name="Pallen M.J."/>
        </authorList>
    </citation>
    <scope>NUCLEOTIDE SEQUENCE</scope>
    <source>
        <strain evidence="1">ChiBcec2-3848</strain>
    </source>
</reference>
<evidence type="ECO:0000313" key="1">
    <source>
        <dbReference type="EMBL" id="HJC62375.1"/>
    </source>
</evidence>
<proteinExistence type="predicted"/>
<comment type="caution">
    <text evidence="1">The sequence shown here is derived from an EMBL/GenBank/DDBJ whole genome shotgun (WGS) entry which is preliminary data.</text>
</comment>
<dbReference type="Pfam" id="PF18988">
    <property type="entry name" value="DUF5721"/>
    <property type="match status" value="1"/>
</dbReference>